<evidence type="ECO:0000256" key="8">
    <source>
        <dbReference type="SAM" id="Phobius"/>
    </source>
</evidence>
<organism evidence="9 10">
    <name type="scientific">Nocardioides exalbidus</name>
    <dbReference type="NCBI Taxonomy" id="402596"/>
    <lineage>
        <taxon>Bacteria</taxon>
        <taxon>Bacillati</taxon>
        <taxon>Actinomycetota</taxon>
        <taxon>Actinomycetes</taxon>
        <taxon>Propionibacteriales</taxon>
        <taxon>Nocardioidaceae</taxon>
        <taxon>Nocardioides</taxon>
    </lineage>
</organism>
<evidence type="ECO:0000256" key="2">
    <source>
        <dbReference type="ARBA" id="ARBA00010735"/>
    </source>
</evidence>
<dbReference type="GO" id="GO:1903785">
    <property type="term" value="P:L-valine transmembrane transport"/>
    <property type="evidence" value="ECO:0007669"/>
    <property type="project" value="TreeGrafter"/>
</dbReference>
<dbReference type="AlphaFoldDB" id="A0A1H5A5X1"/>
<keyword evidence="5 8" id="KW-0812">Transmembrane</keyword>
<dbReference type="OrthoDB" id="5195391at2"/>
<evidence type="ECO:0000313" key="10">
    <source>
        <dbReference type="Proteomes" id="UP000198742"/>
    </source>
</evidence>
<dbReference type="PANTHER" id="PTHR34979">
    <property type="entry name" value="INNER MEMBRANE PROTEIN YGAZ"/>
    <property type="match status" value="1"/>
</dbReference>
<dbReference type="EMBL" id="FNRT01000002">
    <property type="protein sequence ID" value="SED37495.1"/>
    <property type="molecule type" value="Genomic_DNA"/>
</dbReference>
<evidence type="ECO:0000256" key="5">
    <source>
        <dbReference type="ARBA" id="ARBA00022692"/>
    </source>
</evidence>
<dbReference type="Pfam" id="PF03591">
    <property type="entry name" value="AzlC"/>
    <property type="match status" value="1"/>
</dbReference>
<dbReference type="STRING" id="402596.SAMN04489844_4283"/>
<feature type="transmembrane region" description="Helical" evidence="8">
    <location>
        <begin position="185"/>
        <end position="201"/>
    </location>
</feature>
<sequence>MSDAALSPAERSSIVRDSLAVGVATGAYGIGFGAVSVASGLSVLQTCALSLLMFTGASQFALAGVVAAGGAPLSGAATALLLGTRNTLYGLRMAPVLKWRGWRRFAAAHVLIDESTAMSVNRPTTEGARVGFLTTGISVFVLWNLATAIGAIAGEAVGDPRTYGLDAAVGAAFLALLWPRLKDRRNVVVGLLAAAVALSMVPITAPGVPVLAAGCVALLVGVLARRQGTTDVPGDDAAGGHR</sequence>
<feature type="transmembrane region" description="Helical" evidence="8">
    <location>
        <begin position="130"/>
        <end position="154"/>
    </location>
</feature>
<feature type="transmembrane region" description="Helical" evidence="8">
    <location>
        <begin position="21"/>
        <end position="54"/>
    </location>
</feature>
<dbReference type="Proteomes" id="UP000198742">
    <property type="component" value="Unassembled WGS sequence"/>
</dbReference>
<keyword evidence="6 8" id="KW-1133">Transmembrane helix</keyword>
<comment type="subcellular location">
    <subcellularLocation>
        <location evidence="1">Cell membrane</location>
        <topology evidence="1">Multi-pass membrane protein</topology>
    </subcellularLocation>
</comment>
<evidence type="ECO:0000256" key="3">
    <source>
        <dbReference type="ARBA" id="ARBA00022448"/>
    </source>
</evidence>
<feature type="transmembrane region" description="Helical" evidence="8">
    <location>
        <begin position="160"/>
        <end position="178"/>
    </location>
</feature>
<evidence type="ECO:0000256" key="7">
    <source>
        <dbReference type="ARBA" id="ARBA00023136"/>
    </source>
</evidence>
<proteinExistence type="inferred from homology"/>
<evidence type="ECO:0000313" key="9">
    <source>
        <dbReference type="EMBL" id="SED37495.1"/>
    </source>
</evidence>
<evidence type="ECO:0000256" key="6">
    <source>
        <dbReference type="ARBA" id="ARBA00022989"/>
    </source>
</evidence>
<keyword evidence="7 8" id="KW-0472">Membrane</keyword>
<keyword evidence="4" id="KW-1003">Cell membrane</keyword>
<protein>
    <submittedName>
        <fullName evidence="9">4-azaleucine resistance probable transporter AzlC</fullName>
    </submittedName>
</protein>
<keyword evidence="10" id="KW-1185">Reference proteome</keyword>
<keyword evidence="3" id="KW-0813">Transport</keyword>
<comment type="similarity">
    <text evidence="2">Belongs to the AzlC family.</text>
</comment>
<evidence type="ECO:0000256" key="4">
    <source>
        <dbReference type="ARBA" id="ARBA00022475"/>
    </source>
</evidence>
<gene>
    <name evidence="9" type="ORF">SAMN04489844_4283</name>
</gene>
<feature type="transmembrane region" description="Helical" evidence="8">
    <location>
        <begin position="207"/>
        <end position="224"/>
    </location>
</feature>
<evidence type="ECO:0000256" key="1">
    <source>
        <dbReference type="ARBA" id="ARBA00004651"/>
    </source>
</evidence>
<feature type="transmembrane region" description="Helical" evidence="8">
    <location>
        <begin position="60"/>
        <end position="83"/>
    </location>
</feature>
<reference evidence="10" key="1">
    <citation type="submission" date="2016-10" db="EMBL/GenBank/DDBJ databases">
        <authorList>
            <person name="Varghese N."/>
            <person name="Submissions S."/>
        </authorList>
    </citation>
    <scope>NUCLEOTIDE SEQUENCE [LARGE SCALE GENOMIC DNA]</scope>
    <source>
        <strain evidence="10">DSM 22017</strain>
    </source>
</reference>
<accession>A0A1H5A5X1</accession>
<name>A0A1H5A5X1_9ACTN</name>
<dbReference type="PANTHER" id="PTHR34979:SF1">
    <property type="entry name" value="INNER MEMBRANE PROTEIN YGAZ"/>
    <property type="match status" value="1"/>
</dbReference>
<dbReference type="GO" id="GO:0005886">
    <property type="term" value="C:plasma membrane"/>
    <property type="evidence" value="ECO:0007669"/>
    <property type="project" value="UniProtKB-SubCell"/>
</dbReference>
<dbReference type="RefSeq" id="WP_090971883.1">
    <property type="nucleotide sequence ID" value="NZ_FNRT01000002.1"/>
</dbReference>
<dbReference type="InterPro" id="IPR011606">
    <property type="entry name" value="Brnchd-chn_aa_trnsp_permease"/>
</dbReference>